<dbReference type="RefSeq" id="WP_152088436.1">
    <property type="nucleotide sequence ID" value="NZ_BIMW01000061.1"/>
</dbReference>
<keyword evidence="2" id="KW-0677">Repeat</keyword>
<evidence type="ECO:0000256" key="4">
    <source>
        <dbReference type="ARBA" id="ARBA00023065"/>
    </source>
</evidence>
<name>A0A5M3T3T4_LIMPL</name>
<dbReference type="SUPFAM" id="SSF141072">
    <property type="entry name" value="CalX-like"/>
    <property type="match status" value="3"/>
</dbReference>
<comment type="caution">
    <text evidence="6">The sequence shown here is derived from an EMBL/GenBank/DDBJ whole genome shotgun (WGS) entry which is preliminary data.</text>
</comment>
<dbReference type="InterPro" id="IPR028994">
    <property type="entry name" value="Integrin_alpha_N"/>
</dbReference>
<evidence type="ECO:0000256" key="2">
    <source>
        <dbReference type="ARBA" id="ARBA00022737"/>
    </source>
</evidence>
<dbReference type="InterPro" id="IPR013517">
    <property type="entry name" value="FG-GAP"/>
</dbReference>
<feature type="domain" description="Calx-beta" evidence="5">
    <location>
        <begin position="552"/>
        <end position="641"/>
    </location>
</feature>
<keyword evidence="3" id="KW-0106">Calcium</keyword>
<keyword evidence="4" id="KW-0813">Transport</keyword>
<feature type="domain" description="Calx-beta" evidence="5">
    <location>
        <begin position="767"/>
        <end position="869"/>
    </location>
</feature>
<proteinExistence type="predicted"/>
<dbReference type="Proteomes" id="UP000326169">
    <property type="component" value="Unassembled WGS sequence"/>
</dbReference>
<accession>A0A5M3T3T4</accession>
<evidence type="ECO:0000313" key="6">
    <source>
        <dbReference type="EMBL" id="GCE93095.1"/>
    </source>
</evidence>
<evidence type="ECO:0000313" key="7">
    <source>
        <dbReference type="Proteomes" id="UP000326169"/>
    </source>
</evidence>
<feature type="domain" description="Calx-beta" evidence="5">
    <location>
        <begin position="656"/>
        <end position="755"/>
    </location>
</feature>
<dbReference type="PANTHER" id="PTHR11878:SF65">
    <property type="entry name" value="NA_CA-EXCHANGE PROTEIN, ISOFORM G"/>
    <property type="match status" value="1"/>
</dbReference>
<dbReference type="Gene3D" id="2.60.40.2030">
    <property type="match status" value="3"/>
</dbReference>
<evidence type="ECO:0000256" key="3">
    <source>
        <dbReference type="ARBA" id="ARBA00022837"/>
    </source>
</evidence>
<dbReference type="Pfam" id="PF04151">
    <property type="entry name" value="PPC"/>
    <property type="match status" value="1"/>
</dbReference>
<evidence type="ECO:0000256" key="1">
    <source>
        <dbReference type="ARBA" id="ARBA00022729"/>
    </source>
</evidence>
<dbReference type="EMBL" id="BIMW01000061">
    <property type="protein sequence ID" value="GCE93095.1"/>
    <property type="molecule type" value="Genomic_DNA"/>
</dbReference>
<dbReference type="GeneID" id="301682046"/>
<dbReference type="InterPro" id="IPR038081">
    <property type="entry name" value="CalX-like_sf"/>
</dbReference>
<protein>
    <recommendedName>
        <fullName evidence="5">Calx-beta domain-containing protein</fullName>
    </recommendedName>
</protein>
<dbReference type="Gene3D" id="2.30.30.100">
    <property type="match status" value="5"/>
</dbReference>
<dbReference type="SMART" id="SM00237">
    <property type="entry name" value="Calx_beta"/>
    <property type="match status" value="3"/>
</dbReference>
<dbReference type="Pfam" id="PF03160">
    <property type="entry name" value="Calx-beta"/>
    <property type="match status" value="2"/>
</dbReference>
<sequence length="1015" mass="108888">MDNTQEVSYIWWLDSQESLNPLPALGFIGDVSVEPLTAAAEIQTALTQVNQKLTEFVASASFEADLQTAFGAYTDVELGQTIIEALGEGSQLPEMIVVSADLMNGVNGGFDSLTGTVYLSDAVINSEKLVDVVTEELGHYLDSQLNEIDSPGDEGELFMRLVNGEVLSEADITGLKNQDDVVNILGGLVQVEASQDVSFSEPTNFDVGSSPYAIAVGDLNRDRKLDLAVANYSGNNVSLLLGKGDGTFDLSDTNLTVVDYPTMVAAGDLNADRNLDLVVMNGSSSSDNLTVLEGIGSASFFGDNFKTGSESGAGDFLLVDLDGDRNLDLIVMNQGYSDQISVLLGIGNGTFSKATNFNLGNNYPYAIAVGDFNGNRKLDLVVANGWSGGASVLLGDGNGGFGEATMVDTGGYAYDMAAGDFNNDGNLDLVVTDHDSQAWMLLGRGDGTFRNPVGFPAGSSPKAMAVGDFNLDGNLDVAVVNSSWDGQVSVLLGRGNGTFMSPVSLAVGSYPRAITVGDFNGNGLDDLAVVNEYGSNVSILLNTTLSGSPIKPNITIRDTKIEEGDRGETNARFVVTLDSPSSERVTVNYATADGTATAGEDYRRTTGRLIFSPGQTRQIINVPVLGDTKVEPDETFRVNLSSPENAELARGQATGTILNDDDDDLPQITIADTEIREGDSGRTNARFVVRLDNPSSERVVVNYATADGTATAGEDYRPMTGRVVFSPGQTSQVINVPVLGDTKVEPDETFRVNLSRPQNATLGRRQAIGTILNDDYDDLPQITIADTEIIEGDSDRTNARFVVRLDNPSSERVVVNYATADGTATAGEDYRRTAGRVVFRPGQTRQVINVPVFGDTEVEPDETFRVNLSRPQNATLGRRQAIGTILNDDFPGDNNQQPEPPDDRFSNAVNLRTLTGEIVRTDRIGYVVGDERNTEDYYRFDLNREGTVRINLDELFANANLQLLGSDGELISQSNNGGKNPETITARKLEPGTYYVRVFPHLGARTEYRLSIDLV</sequence>
<reference evidence="6 7" key="1">
    <citation type="journal article" date="2019" name="J Genomics">
        <title>The Draft Genome of a Hydrogen-producing Cyanobacterium, Arthrospira platensis NIES-46.</title>
        <authorList>
            <person name="Suzuki S."/>
            <person name="Yamaguchi H."/>
            <person name="Kawachi M."/>
        </authorList>
    </citation>
    <scope>NUCLEOTIDE SEQUENCE [LARGE SCALE GENOMIC DNA]</scope>
    <source>
        <strain evidence="6 7">NIES-46</strain>
    </source>
</reference>
<evidence type="ECO:0000259" key="5">
    <source>
        <dbReference type="SMART" id="SM00237"/>
    </source>
</evidence>
<keyword evidence="7" id="KW-1185">Reference proteome</keyword>
<dbReference type="SUPFAM" id="SSF89260">
    <property type="entry name" value="Collagen-binding domain"/>
    <property type="match status" value="1"/>
</dbReference>
<gene>
    <name evidence="6" type="ORF">NIES46_11440</name>
</gene>
<dbReference type="InterPro" id="IPR007280">
    <property type="entry name" value="Peptidase_C_arc/bac"/>
</dbReference>
<dbReference type="SUPFAM" id="SSF69318">
    <property type="entry name" value="Integrin alpha N-terminal domain"/>
    <property type="match status" value="1"/>
</dbReference>
<dbReference type="Pfam" id="PF13517">
    <property type="entry name" value="FG-GAP_3"/>
    <property type="match status" value="3"/>
</dbReference>
<dbReference type="InterPro" id="IPR003644">
    <property type="entry name" value="Calx_beta"/>
</dbReference>
<organism evidence="6 7">
    <name type="scientific">Limnospira platensis NIES-46</name>
    <dbReference type="NCBI Taxonomy" id="1236695"/>
    <lineage>
        <taxon>Bacteria</taxon>
        <taxon>Bacillati</taxon>
        <taxon>Cyanobacteriota</taxon>
        <taxon>Cyanophyceae</taxon>
        <taxon>Oscillatoriophycideae</taxon>
        <taxon>Oscillatoriales</taxon>
        <taxon>Sirenicapillariaceae</taxon>
        <taxon>Limnospira</taxon>
    </lineage>
</organism>
<keyword evidence="1" id="KW-0732">Signal</keyword>
<keyword evidence="4" id="KW-0406">Ion transport</keyword>
<dbReference type="InterPro" id="IPR051171">
    <property type="entry name" value="CaCA"/>
</dbReference>
<dbReference type="Gene3D" id="2.60.120.380">
    <property type="match status" value="1"/>
</dbReference>
<dbReference type="PANTHER" id="PTHR11878">
    <property type="entry name" value="SODIUM/CALCIUM EXCHANGER"/>
    <property type="match status" value="1"/>
</dbReference>